<keyword evidence="2" id="KW-0732">Signal</keyword>
<keyword evidence="1" id="KW-0472">Membrane</keyword>
<proteinExistence type="predicted"/>
<dbReference type="WBParaSite" id="TREG1_73650.1">
    <property type="protein sequence ID" value="TREG1_73650.1"/>
    <property type="gene ID" value="TREG1_73650"/>
</dbReference>
<feature type="domain" description="Fibronectin type-III" evidence="3">
    <location>
        <begin position="213"/>
        <end position="321"/>
    </location>
</feature>
<reference evidence="4" key="1">
    <citation type="submission" date="2022-06" db="EMBL/GenBank/DDBJ databases">
        <authorList>
            <person name="Berger JAMES D."/>
            <person name="Berger JAMES D."/>
        </authorList>
    </citation>
    <scope>NUCLEOTIDE SEQUENCE [LARGE SCALE GENOMIC DNA]</scope>
</reference>
<dbReference type="PANTHER" id="PTHR14131:SF5">
    <property type="entry name" value="ANOSMIN-1"/>
    <property type="match status" value="1"/>
</dbReference>
<dbReference type="AlphaFoldDB" id="A0AA85K508"/>
<dbReference type="PROSITE" id="PS50853">
    <property type="entry name" value="FN3"/>
    <property type="match status" value="2"/>
</dbReference>
<evidence type="ECO:0000259" key="3">
    <source>
        <dbReference type="PROSITE" id="PS50853"/>
    </source>
</evidence>
<dbReference type="InterPro" id="IPR042447">
    <property type="entry name" value="Anosmin-1"/>
</dbReference>
<reference evidence="5" key="2">
    <citation type="submission" date="2023-11" db="UniProtKB">
        <authorList>
            <consortium name="WormBaseParasite"/>
        </authorList>
    </citation>
    <scope>IDENTIFICATION</scope>
</reference>
<keyword evidence="1" id="KW-0812">Transmembrane</keyword>
<dbReference type="SUPFAM" id="SSF49265">
    <property type="entry name" value="Fibronectin type III"/>
    <property type="match status" value="2"/>
</dbReference>
<evidence type="ECO:0000256" key="1">
    <source>
        <dbReference type="SAM" id="Phobius"/>
    </source>
</evidence>
<dbReference type="Gene3D" id="2.60.40.10">
    <property type="entry name" value="Immunoglobulins"/>
    <property type="match status" value="3"/>
</dbReference>
<keyword evidence="4" id="KW-1185">Reference proteome</keyword>
<feature type="domain" description="Fibronectin type-III" evidence="3">
    <location>
        <begin position="323"/>
        <end position="435"/>
    </location>
</feature>
<feature type="transmembrane region" description="Helical" evidence="1">
    <location>
        <begin position="781"/>
        <end position="802"/>
    </location>
</feature>
<dbReference type="Pfam" id="PF00041">
    <property type="entry name" value="fn3"/>
    <property type="match status" value="1"/>
</dbReference>
<dbReference type="InterPro" id="IPR036116">
    <property type="entry name" value="FN3_sf"/>
</dbReference>
<dbReference type="InterPro" id="IPR013783">
    <property type="entry name" value="Ig-like_fold"/>
</dbReference>
<sequence>MMTKLLNSTKYSFQISLILLSTLSLSVLNICHEAECSVTSSWMEERLFDRARCKANCLKLFSNPKEQEVFHNKWGSEKFNDLNWSVCFEESRERCSSSCFIACDLPPAECFTHCAGSAVGCYIGCLLVNQTFEKRPGECPRELVYSVFDFDRSVLLGQDDHSSYRKHESTNKCINNCQLDSECTNPLQICCKSDCHQQCTNPIFNELVPPISTHLNSTVSTINSNSVKLFWSTLYKNLTSSINPIVFILQVRICICKQFDENYSSKWQTLIMTHEFGANLEAFEPGRLYQFRIAAVSIHGTRGFGLSTKAYPINPVQPRPPDPPRNVTDSMWRLYSSGKISLLLKWQPPRHSDLPVSEYLINWSVDHGYLQTDGRSLESFIQYTLTTNADRTECILQNLKPATSYKIQVKAISYWNGYGNLESQPNTVFLSTQSIHPAFHQQSIDPVETHLPPKRVAPTPSGFAIQSKSSNCECGSSVQPLLLKKIFYDSNKLNAVLQINFTIEKDTTTVIQWFPQVCIDSNEPLSNTVRRKVLQKYKDSEIILEDLYFSCRYSVRIQMYAGILDEKYLSMVTSGISIDNQYLDSRGLHSCFCTPSCLDVEIKQGGLPENCPPPAPVPPLPPTQLKVMHMGDLDYQISWVQSISTQERKIRTADKDSRLSFSNKLKRNSTKYRIIWAPRIHEPVDESMYNDEIGFSPIMDLQQTDVRVINKDQTWIALKKLKPNTFYIVRVQTLLILPNGMERESNPVSVYFTTAGEEEMKNSHSGQHTLHSSASFVHIDAGITITSANVFILIFSCLRIYFV</sequence>
<dbReference type="PANTHER" id="PTHR14131">
    <property type="entry name" value="ANOSMIN"/>
    <property type="match status" value="1"/>
</dbReference>
<evidence type="ECO:0000256" key="2">
    <source>
        <dbReference type="SAM" id="SignalP"/>
    </source>
</evidence>
<protein>
    <recommendedName>
        <fullName evidence="3">Fibronectin type-III domain-containing protein</fullName>
    </recommendedName>
</protein>
<organism evidence="4 5">
    <name type="scientific">Trichobilharzia regenti</name>
    <name type="common">Nasal bird schistosome</name>
    <dbReference type="NCBI Taxonomy" id="157069"/>
    <lineage>
        <taxon>Eukaryota</taxon>
        <taxon>Metazoa</taxon>
        <taxon>Spiralia</taxon>
        <taxon>Lophotrochozoa</taxon>
        <taxon>Platyhelminthes</taxon>
        <taxon>Trematoda</taxon>
        <taxon>Digenea</taxon>
        <taxon>Strigeidida</taxon>
        <taxon>Schistosomatoidea</taxon>
        <taxon>Schistosomatidae</taxon>
        <taxon>Trichobilharzia</taxon>
    </lineage>
</organism>
<feature type="chain" id="PRO_5041636000" description="Fibronectin type-III domain-containing protein" evidence="2">
    <location>
        <begin position="34"/>
        <end position="803"/>
    </location>
</feature>
<dbReference type="SMART" id="SM00060">
    <property type="entry name" value="FN3"/>
    <property type="match status" value="4"/>
</dbReference>
<feature type="signal peptide" evidence="2">
    <location>
        <begin position="1"/>
        <end position="33"/>
    </location>
</feature>
<name>A0AA85K508_TRIRE</name>
<dbReference type="InterPro" id="IPR003961">
    <property type="entry name" value="FN3_dom"/>
</dbReference>
<dbReference type="GO" id="GO:0030182">
    <property type="term" value="P:neuron differentiation"/>
    <property type="evidence" value="ECO:0007669"/>
    <property type="project" value="TreeGrafter"/>
</dbReference>
<dbReference type="Gene3D" id="4.10.75.10">
    <property type="entry name" value="Elafin-like"/>
    <property type="match status" value="1"/>
</dbReference>
<dbReference type="Proteomes" id="UP000050795">
    <property type="component" value="Unassembled WGS sequence"/>
</dbReference>
<dbReference type="InterPro" id="IPR036645">
    <property type="entry name" value="Elafin-like_sf"/>
</dbReference>
<evidence type="ECO:0000313" key="5">
    <source>
        <dbReference type="WBParaSite" id="TREG1_73650.1"/>
    </source>
</evidence>
<keyword evidence="1" id="KW-1133">Transmembrane helix</keyword>
<dbReference type="CDD" id="cd00063">
    <property type="entry name" value="FN3"/>
    <property type="match status" value="1"/>
</dbReference>
<evidence type="ECO:0000313" key="4">
    <source>
        <dbReference type="Proteomes" id="UP000050795"/>
    </source>
</evidence>
<dbReference type="GO" id="GO:0009986">
    <property type="term" value="C:cell surface"/>
    <property type="evidence" value="ECO:0007669"/>
    <property type="project" value="TreeGrafter"/>
</dbReference>
<accession>A0AA85K508</accession>